<evidence type="ECO:0000313" key="2">
    <source>
        <dbReference type="Proteomes" id="UP000023464"/>
    </source>
</evidence>
<proteinExistence type="predicted"/>
<reference evidence="1 2" key="1">
    <citation type="submission" date="2014-03" db="EMBL/GenBank/DDBJ databases">
        <title>Draft Genome of Photorhabdus luminescens BA1, an Egyptian Isolate.</title>
        <authorList>
            <person name="Ghazal S."/>
            <person name="Hurst S.G.IV."/>
            <person name="Morris K."/>
            <person name="Thomas K."/>
            <person name="Tisa L.S."/>
        </authorList>
    </citation>
    <scope>NUCLEOTIDE SEQUENCE [LARGE SCALE GENOMIC DNA]</scope>
    <source>
        <strain evidence="1 2">BA1</strain>
    </source>
</reference>
<sequence>MDGAKEIAEKMVSAINDDSSWLTGFAEGILDIPVDFYYLGYDYLDTDHRWDNENDKYRFVGLVKSEAITLNNLERVIQIIFEDYLGKLSEEQKQRLIETKAGKIFGGMISKYAIFRGSLGAFFGTKWFTKLGGSVAFTATLGIGASVSRAIYTSRELAQTNPNLYMLLRREGNLDLLYFLVESKMEPYVRALEAYDENRDLFNEIFDEFSVGLDQ</sequence>
<dbReference type="EMBL" id="JFGV01000015">
    <property type="protein sequence ID" value="EYU16014.1"/>
    <property type="molecule type" value="Genomic_DNA"/>
</dbReference>
<gene>
    <name evidence="1" type="ORF">BA1DRAFT_01350</name>
</gene>
<comment type="caution">
    <text evidence="1">The sequence shown here is derived from an EMBL/GenBank/DDBJ whole genome shotgun (WGS) entry which is preliminary data.</text>
</comment>
<dbReference type="AlphaFoldDB" id="A0A022PKJ0"/>
<dbReference type="PATRIC" id="fig|1393736.3.peg.1366"/>
<accession>A0A022PKJ0</accession>
<dbReference type="RefSeq" id="WP_036777263.1">
    <property type="nucleotide sequence ID" value="NZ_CAWLTM010000100.1"/>
</dbReference>
<protein>
    <submittedName>
        <fullName evidence="1">Uncharacterized protein</fullName>
    </submittedName>
</protein>
<organism evidence="1 2">
    <name type="scientific">Photorhabdus aegyptia</name>
    <dbReference type="NCBI Taxonomy" id="2805098"/>
    <lineage>
        <taxon>Bacteria</taxon>
        <taxon>Pseudomonadati</taxon>
        <taxon>Pseudomonadota</taxon>
        <taxon>Gammaproteobacteria</taxon>
        <taxon>Enterobacterales</taxon>
        <taxon>Morganellaceae</taxon>
        <taxon>Photorhabdus</taxon>
    </lineage>
</organism>
<keyword evidence="2" id="KW-1185">Reference proteome</keyword>
<name>A0A022PKJ0_9GAMM</name>
<evidence type="ECO:0000313" key="1">
    <source>
        <dbReference type="EMBL" id="EYU16014.1"/>
    </source>
</evidence>
<dbReference type="Proteomes" id="UP000023464">
    <property type="component" value="Unassembled WGS sequence"/>
</dbReference>